<gene>
    <name evidence="3" type="primary">ureD</name>
    <name evidence="4" type="ORF">ACMU_12520</name>
</gene>
<dbReference type="OrthoDB" id="9798842at2"/>
<dbReference type="Proteomes" id="UP000026249">
    <property type="component" value="Unassembled WGS sequence"/>
</dbReference>
<dbReference type="EMBL" id="JFKE01000004">
    <property type="protein sequence ID" value="KAJ55511.1"/>
    <property type="molecule type" value="Genomic_DNA"/>
</dbReference>
<keyword evidence="3" id="KW-0996">Nickel insertion</keyword>
<dbReference type="GO" id="GO:0016151">
    <property type="term" value="F:nickel cation binding"/>
    <property type="evidence" value="ECO:0007669"/>
    <property type="project" value="UniProtKB-UniRule"/>
</dbReference>
<dbReference type="PANTHER" id="PTHR33643">
    <property type="entry name" value="UREASE ACCESSORY PROTEIN D"/>
    <property type="match status" value="1"/>
</dbReference>
<keyword evidence="2 3" id="KW-0143">Chaperone</keyword>
<evidence type="ECO:0000256" key="1">
    <source>
        <dbReference type="ARBA" id="ARBA00007177"/>
    </source>
</evidence>
<comment type="similarity">
    <text evidence="1 3">Belongs to the UreD family.</text>
</comment>
<comment type="function">
    <text evidence="3">Required for maturation of urease via the functional incorporation of the urease nickel metallocenter.</text>
</comment>
<dbReference type="GO" id="GO:0005737">
    <property type="term" value="C:cytoplasm"/>
    <property type="evidence" value="ECO:0007669"/>
    <property type="project" value="UniProtKB-SubCell"/>
</dbReference>
<keyword evidence="3" id="KW-0963">Cytoplasm</keyword>
<evidence type="ECO:0000256" key="3">
    <source>
        <dbReference type="HAMAP-Rule" id="MF_01384"/>
    </source>
</evidence>
<dbReference type="InterPro" id="IPR002669">
    <property type="entry name" value="UreD"/>
</dbReference>
<dbReference type="Pfam" id="PF01774">
    <property type="entry name" value="UreD"/>
    <property type="match status" value="1"/>
</dbReference>
<dbReference type="STRING" id="1454373.ACMU_12520"/>
<dbReference type="PANTHER" id="PTHR33643:SF1">
    <property type="entry name" value="UREASE ACCESSORY PROTEIN D"/>
    <property type="match status" value="1"/>
</dbReference>
<accession>A0A037ZL16</accession>
<evidence type="ECO:0000313" key="4">
    <source>
        <dbReference type="EMBL" id="KAJ55511.1"/>
    </source>
</evidence>
<comment type="subunit">
    <text evidence="3">UreD, UreF and UreG form a complex that acts as a GTP-hydrolysis-dependent molecular chaperone, activating the urease apoprotein by helping to assemble the nickel containing metallocenter of UreC. The UreE protein probably delivers the nickel.</text>
</comment>
<comment type="caution">
    <text evidence="4">The sequence shown here is derived from an EMBL/GenBank/DDBJ whole genome shotgun (WGS) entry which is preliminary data.</text>
</comment>
<proteinExistence type="inferred from homology"/>
<protein>
    <recommendedName>
        <fullName evidence="3">Urease accessory protein UreD</fullName>
    </recommendedName>
</protein>
<sequence length="276" mass="29229">MFDTVPDPQHMQRTRGRASVVLRAAPGGARLNKLHQSGSAKAMLPKVHSKSPEVVFLNTAGGLTGGDRMAFSVTLDDGAKATATTQTAERAYASVGNHAALSVHLTIGQEGALDWLPQETILFEHSNLRRETRIDMAGDARLLMCETVVLGRVAMGETLHTAQLLDRRVVTRAGIPALIEPFRIDATTLAEPNATAGLKGARALSTIALIAPGAEDALGPLRAAFANTPDVHAAASAWDGKCIARLMAVDPAPLRHALARAIETLRGGPLPRVWQI</sequence>
<evidence type="ECO:0000313" key="5">
    <source>
        <dbReference type="Proteomes" id="UP000026249"/>
    </source>
</evidence>
<dbReference type="AlphaFoldDB" id="A0A037ZL16"/>
<evidence type="ECO:0000256" key="2">
    <source>
        <dbReference type="ARBA" id="ARBA00023186"/>
    </source>
</evidence>
<dbReference type="HAMAP" id="MF_01384">
    <property type="entry name" value="UreD"/>
    <property type="match status" value="1"/>
</dbReference>
<name>A0A037ZL16_9RHOB</name>
<dbReference type="RefSeq" id="WP_035259347.1">
    <property type="nucleotide sequence ID" value="NZ_JFKE01000004.1"/>
</dbReference>
<keyword evidence="5" id="KW-1185">Reference proteome</keyword>
<comment type="subcellular location">
    <subcellularLocation>
        <location evidence="3">Cytoplasm</location>
    </subcellularLocation>
</comment>
<organism evidence="4 5">
    <name type="scientific">Actibacterium mucosum KCTC 23349</name>
    <dbReference type="NCBI Taxonomy" id="1454373"/>
    <lineage>
        <taxon>Bacteria</taxon>
        <taxon>Pseudomonadati</taxon>
        <taxon>Pseudomonadota</taxon>
        <taxon>Alphaproteobacteria</taxon>
        <taxon>Rhodobacterales</taxon>
        <taxon>Roseobacteraceae</taxon>
        <taxon>Actibacterium</taxon>
    </lineage>
</organism>
<reference evidence="4 5" key="1">
    <citation type="submission" date="2014-03" db="EMBL/GenBank/DDBJ databases">
        <title>Draft Genome Sequence of Actibacterium mucosum KCTC 23349, a Marine Alphaproteobacterium with Complex Ionic Requirements Isolated from Mediterranean Seawater at Malvarrosa Beach, Valencia, Spain.</title>
        <authorList>
            <person name="Arahal D.R."/>
            <person name="Shao Z."/>
            <person name="Lai Q."/>
            <person name="Pujalte M.J."/>
        </authorList>
    </citation>
    <scope>NUCLEOTIDE SEQUENCE [LARGE SCALE GENOMIC DNA]</scope>
    <source>
        <strain evidence="4 5">KCTC 23349</strain>
    </source>
</reference>